<dbReference type="AlphaFoldDB" id="A0A7D9HF16"/>
<evidence type="ECO:0000313" key="3">
    <source>
        <dbReference type="Proteomes" id="UP001152795"/>
    </source>
</evidence>
<comment type="caution">
    <text evidence="2">The sequence shown here is derived from an EMBL/GenBank/DDBJ whole genome shotgun (WGS) entry which is preliminary data.</text>
</comment>
<accession>A0A7D9HF16</accession>
<feature type="region of interest" description="Disordered" evidence="1">
    <location>
        <begin position="1"/>
        <end position="29"/>
    </location>
</feature>
<organism evidence="2 3">
    <name type="scientific">Paramuricea clavata</name>
    <name type="common">Red gorgonian</name>
    <name type="synonym">Violescent sea-whip</name>
    <dbReference type="NCBI Taxonomy" id="317549"/>
    <lineage>
        <taxon>Eukaryota</taxon>
        <taxon>Metazoa</taxon>
        <taxon>Cnidaria</taxon>
        <taxon>Anthozoa</taxon>
        <taxon>Octocorallia</taxon>
        <taxon>Malacalcyonacea</taxon>
        <taxon>Plexauridae</taxon>
        <taxon>Paramuricea</taxon>
    </lineage>
</organism>
<evidence type="ECO:0000256" key="1">
    <source>
        <dbReference type="SAM" id="MobiDB-lite"/>
    </source>
</evidence>
<dbReference type="Gene3D" id="3.30.70.1820">
    <property type="entry name" value="L1 transposable element, RRM domain"/>
    <property type="match status" value="1"/>
</dbReference>
<feature type="compositionally biased region" description="Polar residues" evidence="1">
    <location>
        <begin position="8"/>
        <end position="20"/>
    </location>
</feature>
<evidence type="ECO:0000313" key="2">
    <source>
        <dbReference type="EMBL" id="CAB3981620.1"/>
    </source>
</evidence>
<gene>
    <name evidence="2" type="ORF">PACLA_8A071604</name>
</gene>
<dbReference type="EMBL" id="CACRXK020000411">
    <property type="protein sequence ID" value="CAB3981620.1"/>
    <property type="molecule type" value="Genomic_DNA"/>
</dbReference>
<dbReference type="InterPro" id="IPR004244">
    <property type="entry name" value="Transposase_22"/>
</dbReference>
<dbReference type="OrthoDB" id="5969277at2759"/>
<dbReference type="PANTHER" id="PTHR11505">
    <property type="entry name" value="L1 TRANSPOSABLE ELEMENT-RELATED"/>
    <property type="match status" value="1"/>
</dbReference>
<name>A0A7D9HF16_PARCT</name>
<sequence>MPPKLHTDPSSSSESDTKQNAGGEAVTMATKDKVEYLENQSRQNNINLDGIPEVYDEMWEVTEQLVKDVLKDKLEISKDISIEHAHCIGKRRVSPGSSASATSTTRPHTIVCRLKNWKQKENILKTAWKVKPLGVYVNEDLALDTLQKRKAQMPQLIEAKRAGKIAYFIFHGQSNCQK</sequence>
<protein>
    <submittedName>
        <fullName evidence="2">Uncharacterized protein</fullName>
    </submittedName>
</protein>
<reference evidence="2" key="1">
    <citation type="submission" date="2020-04" db="EMBL/GenBank/DDBJ databases">
        <authorList>
            <person name="Alioto T."/>
            <person name="Alioto T."/>
            <person name="Gomez Garrido J."/>
        </authorList>
    </citation>
    <scope>NUCLEOTIDE SEQUENCE</scope>
    <source>
        <strain evidence="2">A484AB</strain>
    </source>
</reference>
<proteinExistence type="predicted"/>
<dbReference type="Proteomes" id="UP001152795">
    <property type="component" value="Unassembled WGS sequence"/>
</dbReference>
<keyword evidence="3" id="KW-1185">Reference proteome</keyword>